<name>A0A2P6TJD0_CHLSO</name>
<sequence length="218" mass="22294">MAALDGCASCSDVLQMVLAADAADVSNMLLALGTLAESDSQLAAVVSQHATTQLLQHAVALAGRGELAPLQPIANTFYGAALLGLQPSAVQVQQLFSAVQHALEQPPGPGDCMNVTQVLLACAELSDVQVPAGGNLTPDANPFLRYYPGARLVDALLHRATCAPLGEQAASHTVNACGRLLHVPSAEDWAALLAAIPRHANGLSPVAASALLVSLPQC</sequence>
<proteinExistence type="predicted"/>
<organism evidence="1 2">
    <name type="scientific">Chlorella sorokiniana</name>
    <name type="common">Freshwater green alga</name>
    <dbReference type="NCBI Taxonomy" id="3076"/>
    <lineage>
        <taxon>Eukaryota</taxon>
        <taxon>Viridiplantae</taxon>
        <taxon>Chlorophyta</taxon>
        <taxon>core chlorophytes</taxon>
        <taxon>Trebouxiophyceae</taxon>
        <taxon>Chlorellales</taxon>
        <taxon>Chlorellaceae</taxon>
        <taxon>Chlorella clade</taxon>
        <taxon>Chlorella</taxon>
    </lineage>
</organism>
<reference evidence="1 2" key="1">
    <citation type="journal article" date="2018" name="Plant J.">
        <title>Genome sequences of Chlorella sorokiniana UTEX 1602 and Micractinium conductrix SAG 241.80: implications to maltose excretion by a green alga.</title>
        <authorList>
            <person name="Arriola M.B."/>
            <person name="Velmurugan N."/>
            <person name="Zhang Y."/>
            <person name="Plunkett M.H."/>
            <person name="Hondzo H."/>
            <person name="Barney B.M."/>
        </authorList>
    </citation>
    <scope>NUCLEOTIDE SEQUENCE [LARGE SCALE GENOMIC DNA]</scope>
    <source>
        <strain evidence="2">UTEX 1602</strain>
    </source>
</reference>
<comment type="caution">
    <text evidence="1">The sequence shown here is derived from an EMBL/GenBank/DDBJ whole genome shotgun (WGS) entry which is preliminary data.</text>
</comment>
<dbReference type="OrthoDB" id="518308at2759"/>
<keyword evidence="2" id="KW-1185">Reference proteome</keyword>
<accession>A0A2P6TJD0</accession>
<evidence type="ECO:0000313" key="1">
    <source>
        <dbReference type="EMBL" id="PRW39339.1"/>
    </source>
</evidence>
<dbReference type="EMBL" id="LHPG02000014">
    <property type="protein sequence ID" value="PRW39339.1"/>
    <property type="molecule type" value="Genomic_DNA"/>
</dbReference>
<dbReference type="AlphaFoldDB" id="A0A2P6TJD0"/>
<evidence type="ECO:0000313" key="2">
    <source>
        <dbReference type="Proteomes" id="UP000239899"/>
    </source>
</evidence>
<dbReference type="Proteomes" id="UP000239899">
    <property type="component" value="Unassembled WGS sequence"/>
</dbReference>
<protein>
    <submittedName>
        <fullName evidence="1">Uncharacterized protein</fullName>
    </submittedName>
</protein>
<gene>
    <name evidence="1" type="ORF">C2E21_7007</name>
</gene>